<keyword evidence="2" id="KW-1185">Reference proteome</keyword>
<accession>A0A914GSH5</accession>
<name>A0A914GSH5_GLORO</name>
<feature type="chain" id="PRO_5036974415" evidence="1">
    <location>
        <begin position="19"/>
        <end position="96"/>
    </location>
</feature>
<evidence type="ECO:0000313" key="3">
    <source>
        <dbReference type="WBParaSite" id="Gr19_v10_g10348.t1"/>
    </source>
</evidence>
<protein>
    <submittedName>
        <fullName evidence="3">Secreted protein</fullName>
    </submittedName>
</protein>
<evidence type="ECO:0000256" key="1">
    <source>
        <dbReference type="SAM" id="SignalP"/>
    </source>
</evidence>
<dbReference type="WBParaSite" id="Gr19_v10_g10348.t1">
    <property type="protein sequence ID" value="Gr19_v10_g10348.t1"/>
    <property type="gene ID" value="Gr19_v10_g10348"/>
</dbReference>
<feature type="signal peptide" evidence="1">
    <location>
        <begin position="1"/>
        <end position="18"/>
    </location>
</feature>
<organism evidence="2 3">
    <name type="scientific">Globodera rostochiensis</name>
    <name type="common">Golden nematode worm</name>
    <name type="synonym">Heterodera rostochiensis</name>
    <dbReference type="NCBI Taxonomy" id="31243"/>
    <lineage>
        <taxon>Eukaryota</taxon>
        <taxon>Metazoa</taxon>
        <taxon>Ecdysozoa</taxon>
        <taxon>Nematoda</taxon>
        <taxon>Chromadorea</taxon>
        <taxon>Rhabditida</taxon>
        <taxon>Tylenchina</taxon>
        <taxon>Tylenchomorpha</taxon>
        <taxon>Tylenchoidea</taxon>
        <taxon>Heteroderidae</taxon>
        <taxon>Heteroderinae</taxon>
        <taxon>Globodera</taxon>
    </lineage>
</organism>
<dbReference type="AlphaFoldDB" id="A0A914GSH5"/>
<reference evidence="3" key="1">
    <citation type="submission" date="2022-11" db="UniProtKB">
        <authorList>
            <consortium name="WormBaseParasite"/>
        </authorList>
    </citation>
    <scope>IDENTIFICATION</scope>
</reference>
<sequence length="96" mass="10616">MSWSIFISNLFWPLPVLSGITEKHRCCCPRLLIDSALCRCECPAVVPPPPPPPASIRLSSVVLVGSSSSVHGLSLHEAIVFRRFSLLLLWWFATSN</sequence>
<proteinExistence type="predicted"/>
<keyword evidence="1" id="KW-0732">Signal</keyword>
<evidence type="ECO:0000313" key="2">
    <source>
        <dbReference type="Proteomes" id="UP000887572"/>
    </source>
</evidence>
<dbReference type="Proteomes" id="UP000887572">
    <property type="component" value="Unplaced"/>
</dbReference>